<dbReference type="EMBL" id="NOWF01000009">
    <property type="protein sequence ID" value="OYD06730.1"/>
    <property type="molecule type" value="Genomic_DNA"/>
</dbReference>
<evidence type="ECO:0000256" key="1">
    <source>
        <dbReference type="ARBA" id="ARBA00022741"/>
    </source>
</evidence>
<keyword evidence="7" id="KW-1185">Reference proteome</keyword>
<evidence type="ECO:0000256" key="4">
    <source>
        <dbReference type="SAM" id="MobiDB-lite"/>
    </source>
</evidence>
<protein>
    <submittedName>
        <fullName evidence="6">KipI antagonist</fullName>
    </submittedName>
</protein>
<evidence type="ECO:0000259" key="5">
    <source>
        <dbReference type="SMART" id="SM00797"/>
    </source>
</evidence>
<evidence type="ECO:0000256" key="3">
    <source>
        <dbReference type="ARBA" id="ARBA00022840"/>
    </source>
</evidence>
<keyword evidence="3" id="KW-0067">ATP-binding</keyword>
<evidence type="ECO:0000313" key="6">
    <source>
        <dbReference type="EMBL" id="OYD06730.1"/>
    </source>
</evidence>
<accession>A0A235B362</accession>
<name>A0A235B362_9BACL</name>
<dbReference type="OrthoDB" id="9782422at2"/>
<dbReference type="InterPro" id="IPR003778">
    <property type="entry name" value="CT_A_B"/>
</dbReference>
<dbReference type="PANTHER" id="PTHR43309:SF5">
    <property type="entry name" value="5-OXOPROLINASE SUBUNIT C"/>
    <property type="match status" value="1"/>
</dbReference>
<dbReference type="Pfam" id="PF02626">
    <property type="entry name" value="CT_A_B"/>
    <property type="match status" value="1"/>
</dbReference>
<dbReference type="Proteomes" id="UP000215459">
    <property type="component" value="Unassembled WGS sequence"/>
</dbReference>
<dbReference type="InterPro" id="IPR052708">
    <property type="entry name" value="PxpC"/>
</dbReference>
<organism evidence="6 7">
    <name type="scientific">Paludifilum halophilum</name>
    <dbReference type="NCBI Taxonomy" id="1642702"/>
    <lineage>
        <taxon>Bacteria</taxon>
        <taxon>Bacillati</taxon>
        <taxon>Bacillota</taxon>
        <taxon>Bacilli</taxon>
        <taxon>Bacillales</taxon>
        <taxon>Thermoactinomycetaceae</taxon>
        <taxon>Paludifilum</taxon>
    </lineage>
</organism>
<dbReference type="AlphaFoldDB" id="A0A235B362"/>
<dbReference type="SUPFAM" id="SSF50891">
    <property type="entry name" value="Cyclophilin-like"/>
    <property type="match status" value="1"/>
</dbReference>
<dbReference type="SMART" id="SM00797">
    <property type="entry name" value="AHS2"/>
    <property type="match status" value="1"/>
</dbReference>
<keyword evidence="2" id="KW-0378">Hydrolase</keyword>
<dbReference type="Gene3D" id="2.40.100.10">
    <property type="entry name" value="Cyclophilin-like"/>
    <property type="match status" value="1"/>
</dbReference>
<dbReference type="GO" id="GO:0005524">
    <property type="term" value="F:ATP binding"/>
    <property type="evidence" value="ECO:0007669"/>
    <property type="project" value="UniProtKB-KW"/>
</dbReference>
<feature type="domain" description="Carboxyltransferase" evidence="5">
    <location>
        <begin position="59"/>
        <end position="341"/>
    </location>
</feature>
<dbReference type="GO" id="GO:0016787">
    <property type="term" value="F:hydrolase activity"/>
    <property type="evidence" value="ECO:0007669"/>
    <property type="project" value="UniProtKB-KW"/>
</dbReference>
<feature type="region of interest" description="Disordered" evidence="4">
    <location>
        <begin position="1"/>
        <end position="31"/>
    </location>
</feature>
<comment type="caution">
    <text evidence="6">The sequence shown here is derived from an EMBL/GenBank/DDBJ whole genome shotgun (WGS) entry which is preliminary data.</text>
</comment>
<dbReference type="PANTHER" id="PTHR43309">
    <property type="entry name" value="5-OXOPROLINASE SUBUNIT C"/>
    <property type="match status" value="1"/>
</dbReference>
<dbReference type="NCBIfam" id="TIGR00724">
    <property type="entry name" value="urea_amlyse_rel"/>
    <property type="match status" value="1"/>
</dbReference>
<proteinExistence type="predicted"/>
<reference evidence="6 7" key="1">
    <citation type="submission" date="2017-07" db="EMBL/GenBank/DDBJ databases">
        <title>The genome sequence of Paludifilum halophilum highlights mechanisms for microbial adaptation to high salt environemnts.</title>
        <authorList>
            <person name="Belbahri L."/>
        </authorList>
    </citation>
    <scope>NUCLEOTIDE SEQUENCE [LARGE SCALE GENOMIC DNA]</scope>
    <source>
        <strain evidence="6 7">DSM 102817</strain>
    </source>
</reference>
<gene>
    <name evidence="6" type="ORF">CHM34_14220</name>
</gene>
<sequence length="350" mass="37570">MRPRGFASGTRFCTTPFKSFPGPRDSSKKGGGTLTEAIRVLKPGLLTTVQDLGRTGYQQYGMPVSGAMDPWSLQVGNLLVGNSRSEAGLEITWAGPVLQFLTEQVIALTGGDLGASLDGSPVPLWKSLRVSPGQELRFKGALQGTRAYLTVAGGVRVPPVLGSKSTYLKGRIGGFQGRALQADDVLDTGDSDPLAYRVAGRQLSRDQQPVYKEHLQVRVVPGPEYEVFTPAGIATFFNSDYRITPQSDRMGYRLKGPNIPHRRSADILSDATAPGSIQVPAEGQPIVLMADRQTTGGYTKIATVISVDLPILAQAAPGHTLSFEAVDVNQAQKLAVEQEHFLRRLEAVSL</sequence>
<evidence type="ECO:0000256" key="2">
    <source>
        <dbReference type="ARBA" id="ARBA00022801"/>
    </source>
</evidence>
<evidence type="ECO:0000313" key="7">
    <source>
        <dbReference type="Proteomes" id="UP000215459"/>
    </source>
</evidence>
<keyword evidence="1" id="KW-0547">Nucleotide-binding</keyword>
<dbReference type="InterPro" id="IPR029000">
    <property type="entry name" value="Cyclophilin-like_dom_sf"/>
</dbReference>